<sequence>MLIEAKDTNKGYNGRLKFSLFMLAGIVLLILATAASISFGAADLSLELAWGAVFNFDPEITEHHIIHVFRLPRTVADIVVGSSLAVCGAIMQGTTRNPLADSGLLGISSGSTFAIAMCMAFLPGRTYVETMIYSCMGAAITTAITYYLASVGKRGMTPQRLVLAGMSISMLFGSFSTYIALKYDIGQDLAYWTAGGTANVEWMQLAYVSPLFVMGLIWAIALSPSITILNFGEELAAGLGLRVKLIKGSSTVIVLILTGLSVIVVGPIGFVGLIIPHIVRFIIGVDYRFIMPASALYGAVFMVGADLLGRMLGRPHETPLGIIFALIGVPYFLYLVRKQRREFS</sequence>
<gene>
    <name evidence="9" type="ORF">SAMN05661091_2586</name>
</gene>
<dbReference type="InterPro" id="IPR037294">
    <property type="entry name" value="ABC_BtuC-like"/>
</dbReference>
<dbReference type="GO" id="GO:0005886">
    <property type="term" value="C:plasma membrane"/>
    <property type="evidence" value="ECO:0007669"/>
    <property type="project" value="UniProtKB-SubCell"/>
</dbReference>
<name>A0A1X7HCZ6_9BACL</name>
<evidence type="ECO:0000256" key="3">
    <source>
        <dbReference type="ARBA" id="ARBA00022448"/>
    </source>
</evidence>
<feature type="transmembrane region" description="Helical" evidence="8">
    <location>
        <begin position="130"/>
        <end position="149"/>
    </location>
</feature>
<organism evidence="9 10">
    <name type="scientific">Paenibacillus uliginis N3/975</name>
    <dbReference type="NCBI Taxonomy" id="1313296"/>
    <lineage>
        <taxon>Bacteria</taxon>
        <taxon>Bacillati</taxon>
        <taxon>Bacillota</taxon>
        <taxon>Bacilli</taxon>
        <taxon>Bacillales</taxon>
        <taxon>Paenibacillaceae</taxon>
        <taxon>Paenibacillus</taxon>
    </lineage>
</organism>
<dbReference type="FunFam" id="1.10.3470.10:FF:000001">
    <property type="entry name" value="Vitamin B12 ABC transporter permease BtuC"/>
    <property type="match status" value="1"/>
</dbReference>
<evidence type="ECO:0000256" key="8">
    <source>
        <dbReference type="SAM" id="Phobius"/>
    </source>
</evidence>
<feature type="transmembrane region" description="Helical" evidence="8">
    <location>
        <begin position="103"/>
        <end position="124"/>
    </location>
</feature>
<dbReference type="CDD" id="cd06550">
    <property type="entry name" value="TM_ABC_iron-siderophores_like"/>
    <property type="match status" value="1"/>
</dbReference>
<evidence type="ECO:0000256" key="2">
    <source>
        <dbReference type="ARBA" id="ARBA00007935"/>
    </source>
</evidence>
<evidence type="ECO:0000313" key="10">
    <source>
        <dbReference type="Proteomes" id="UP000192940"/>
    </source>
</evidence>
<comment type="similarity">
    <text evidence="2">Belongs to the binding-protein-dependent transport system permease family. FecCD subfamily.</text>
</comment>
<dbReference type="Pfam" id="PF01032">
    <property type="entry name" value="FecCD"/>
    <property type="match status" value="1"/>
</dbReference>
<comment type="subcellular location">
    <subcellularLocation>
        <location evidence="1">Cell membrane</location>
        <topology evidence="1">Multi-pass membrane protein</topology>
    </subcellularLocation>
</comment>
<proteinExistence type="inferred from homology"/>
<dbReference type="EMBL" id="LT840184">
    <property type="protein sequence ID" value="SMF84301.1"/>
    <property type="molecule type" value="Genomic_DNA"/>
</dbReference>
<feature type="transmembrane region" description="Helical" evidence="8">
    <location>
        <begin position="320"/>
        <end position="336"/>
    </location>
</feature>
<reference evidence="9 10" key="1">
    <citation type="submission" date="2017-04" db="EMBL/GenBank/DDBJ databases">
        <authorList>
            <person name="Afonso C.L."/>
            <person name="Miller P.J."/>
            <person name="Scott M.A."/>
            <person name="Spackman E."/>
            <person name="Goraichik I."/>
            <person name="Dimitrov K.M."/>
            <person name="Suarez D.L."/>
            <person name="Swayne D.E."/>
        </authorList>
    </citation>
    <scope>NUCLEOTIDE SEQUENCE [LARGE SCALE GENOMIC DNA]</scope>
    <source>
        <strain evidence="9 10">N3/975</strain>
    </source>
</reference>
<dbReference type="PANTHER" id="PTHR30472:SF1">
    <property type="entry name" value="FE(3+) DICITRATE TRANSPORT SYSTEM PERMEASE PROTEIN FECC-RELATED"/>
    <property type="match status" value="1"/>
</dbReference>
<feature type="transmembrane region" description="Helical" evidence="8">
    <location>
        <begin position="289"/>
        <end position="308"/>
    </location>
</feature>
<evidence type="ECO:0000256" key="1">
    <source>
        <dbReference type="ARBA" id="ARBA00004651"/>
    </source>
</evidence>
<feature type="transmembrane region" description="Helical" evidence="8">
    <location>
        <begin position="161"/>
        <end position="181"/>
    </location>
</feature>
<keyword evidence="7 8" id="KW-0472">Membrane</keyword>
<dbReference type="RefSeq" id="WP_208919514.1">
    <property type="nucleotide sequence ID" value="NZ_LT840184.1"/>
</dbReference>
<dbReference type="InterPro" id="IPR000522">
    <property type="entry name" value="ABC_transptr_permease_BtuC"/>
</dbReference>
<evidence type="ECO:0000256" key="4">
    <source>
        <dbReference type="ARBA" id="ARBA00022475"/>
    </source>
</evidence>
<dbReference type="STRING" id="1313296.SAMN05661091_2586"/>
<feature type="transmembrane region" description="Helical" evidence="8">
    <location>
        <begin position="20"/>
        <end position="42"/>
    </location>
</feature>
<keyword evidence="5 8" id="KW-0812">Transmembrane</keyword>
<keyword evidence="10" id="KW-1185">Reference proteome</keyword>
<dbReference type="SUPFAM" id="SSF81345">
    <property type="entry name" value="ABC transporter involved in vitamin B12 uptake, BtuC"/>
    <property type="match status" value="1"/>
</dbReference>
<dbReference type="Gene3D" id="1.10.3470.10">
    <property type="entry name" value="ABC transporter involved in vitamin B12 uptake, BtuC"/>
    <property type="match status" value="1"/>
</dbReference>
<dbReference type="Proteomes" id="UP000192940">
    <property type="component" value="Chromosome I"/>
</dbReference>
<evidence type="ECO:0000313" key="9">
    <source>
        <dbReference type="EMBL" id="SMF84301.1"/>
    </source>
</evidence>
<dbReference type="GO" id="GO:0022857">
    <property type="term" value="F:transmembrane transporter activity"/>
    <property type="evidence" value="ECO:0007669"/>
    <property type="project" value="InterPro"/>
</dbReference>
<accession>A0A1X7HCZ6</accession>
<protein>
    <submittedName>
        <fullName evidence="9">Iron complex transport system permease protein</fullName>
    </submittedName>
</protein>
<evidence type="ECO:0000256" key="7">
    <source>
        <dbReference type="ARBA" id="ARBA00023136"/>
    </source>
</evidence>
<keyword evidence="6 8" id="KW-1133">Transmembrane helix</keyword>
<keyword evidence="3" id="KW-0813">Transport</keyword>
<evidence type="ECO:0000256" key="5">
    <source>
        <dbReference type="ARBA" id="ARBA00022692"/>
    </source>
</evidence>
<evidence type="ECO:0000256" key="6">
    <source>
        <dbReference type="ARBA" id="ARBA00022989"/>
    </source>
</evidence>
<feature type="transmembrane region" description="Helical" evidence="8">
    <location>
        <begin position="211"/>
        <end position="231"/>
    </location>
</feature>
<dbReference type="AlphaFoldDB" id="A0A1X7HCZ6"/>
<dbReference type="PANTHER" id="PTHR30472">
    <property type="entry name" value="FERRIC ENTEROBACTIN TRANSPORT SYSTEM PERMEASE PROTEIN"/>
    <property type="match status" value="1"/>
</dbReference>
<keyword evidence="4" id="KW-1003">Cell membrane</keyword>
<feature type="transmembrane region" description="Helical" evidence="8">
    <location>
        <begin position="252"/>
        <end position="283"/>
    </location>
</feature>
<dbReference type="GO" id="GO:0033214">
    <property type="term" value="P:siderophore-iron import into cell"/>
    <property type="evidence" value="ECO:0007669"/>
    <property type="project" value="TreeGrafter"/>
</dbReference>